<comment type="caution">
    <text evidence="7">The sequence shown here is derived from an EMBL/GenBank/DDBJ whole genome shotgun (WGS) entry which is preliminary data.</text>
</comment>
<organism evidence="7 8">
    <name type="scientific">Phytophthora oleae</name>
    <dbReference type="NCBI Taxonomy" id="2107226"/>
    <lineage>
        <taxon>Eukaryota</taxon>
        <taxon>Sar</taxon>
        <taxon>Stramenopiles</taxon>
        <taxon>Oomycota</taxon>
        <taxon>Peronosporomycetes</taxon>
        <taxon>Peronosporales</taxon>
        <taxon>Peronosporaceae</taxon>
        <taxon>Phytophthora</taxon>
    </lineage>
</organism>
<name>A0ABD3ERE0_9STRA</name>
<sequence>MRLYYIYVLLVAMATLFTSANALTTTARTKLLSHLDRSSVDQNQVKTGRSLRVVSKSDKASKKEDSTDTEERGGGISSIKTKISEKIPMKVKLAWWREFKNKPNSYVKTKLGLDNLDDAALKKNKNYALYLAYVDTREANQLWKMASRSYSTYKIWQREGLESMVTLRKGMTFDQIAAEIKKLEGTEPFRVYKRYANEFDEHRLSNFGSRYYRDTYFIDERATEVEKYARAQIWAEAKRDKTYVQEFLGMRKAKPEVINRNPYYRYYLKMSNQLP</sequence>
<dbReference type="AlphaFoldDB" id="A0ABD3ERE0"/>
<dbReference type="EMBL" id="JBIMZQ010000091">
    <property type="protein sequence ID" value="KAL3656227.1"/>
    <property type="molecule type" value="Genomic_DNA"/>
</dbReference>
<keyword evidence="3 5" id="KW-0964">Secreted</keyword>
<feature type="signal peptide" evidence="5">
    <location>
        <begin position="1"/>
        <end position="22"/>
    </location>
</feature>
<feature type="region of interest" description="Disordered" evidence="6">
    <location>
        <begin position="43"/>
        <end position="75"/>
    </location>
</feature>
<evidence type="ECO:0000256" key="6">
    <source>
        <dbReference type="SAM" id="MobiDB-lite"/>
    </source>
</evidence>
<comment type="subcellular location">
    <subcellularLocation>
        <location evidence="1 5">Secreted</location>
    </subcellularLocation>
</comment>
<dbReference type="Pfam" id="PF16810">
    <property type="entry name" value="RXLR"/>
    <property type="match status" value="1"/>
</dbReference>
<keyword evidence="4 5" id="KW-0732">Signal</keyword>
<feature type="chain" id="PRO_5044864360" description="RxLR effector protein" evidence="5">
    <location>
        <begin position="23"/>
        <end position="275"/>
    </location>
</feature>
<comment type="function">
    <text evidence="5">Effector that suppresses plant defense responses during pathogen infection.</text>
</comment>
<reference evidence="7 8" key="1">
    <citation type="submission" date="2024-09" db="EMBL/GenBank/DDBJ databases">
        <title>Genome sequencing and assembly of Phytophthora oleae, isolate VK10A, causative agent of rot of olive drupes.</title>
        <authorList>
            <person name="Conti Taguali S."/>
            <person name="Riolo M."/>
            <person name="La Spada F."/>
            <person name="Cacciola S.O."/>
            <person name="Dionisio G."/>
        </authorList>
    </citation>
    <scope>NUCLEOTIDE SEQUENCE [LARGE SCALE GENOMIC DNA]</scope>
    <source>
        <strain evidence="7 8">VK10A</strain>
    </source>
</reference>
<evidence type="ECO:0000256" key="2">
    <source>
        <dbReference type="ARBA" id="ARBA00010400"/>
    </source>
</evidence>
<comment type="domain">
    <text evidence="5">The RxLR-dEER motif acts to carry the protein into the host cell cytoplasm through binding to cell surface phosphatidylinositol-3-phosphate.</text>
</comment>
<feature type="compositionally biased region" description="Basic and acidic residues" evidence="6">
    <location>
        <begin position="55"/>
        <end position="73"/>
    </location>
</feature>
<dbReference type="Proteomes" id="UP001632037">
    <property type="component" value="Unassembled WGS sequence"/>
</dbReference>
<evidence type="ECO:0000313" key="8">
    <source>
        <dbReference type="Proteomes" id="UP001632037"/>
    </source>
</evidence>
<evidence type="ECO:0000256" key="1">
    <source>
        <dbReference type="ARBA" id="ARBA00004613"/>
    </source>
</evidence>
<evidence type="ECO:0000256" key="3">
    <source>
        <dbReference type="ARBA" id="ARBA00022525"/>
    </source>
</evidence>
<keyword evidence="8" id="KW-1185">Reference proteome</keyword>
<accession>A0ABD3ERE0</accession>
<protein>
    <recommendedName>
        <fullName evidence="5">RxLR effector protein</fullName>
    </recommendedName>
</protein>
<evidence type="ECO:0000256" key="5">
    <source>
        <dbReference type="RuleBase" id="RU367124"/>
    </source>
</evidence>
<evidence type="ECO:0000256" key="4">
    <source>
        <dbReference type="ARBA" id="ARBA00022729"/>
    </source>
</evidence>
<proteinExistence type="inferred from homology"/>
<gene>
    <name evidence="7" type="ORF">V7S43_018952</name>
</gene>
<dbReference type="InterPro" id="IPR031825">
    <property type="entry name" value="RXLR"/>
</dbReference>
<comment type="similarity">
    <text evidence="2 5">Belongs to the RxLR effector family.</text>
</comment>
<evidence type="ECO:0000313" key="7">
    <source>
        <dbReference type="EMBL" id="KAL3656227.1"/>
    </source>
</evidence>